<evidence type="ECO:0000313" key="1">
    <source>
        <dbReference type="EMBL" id="MEQ2223246.1"/>
    </source>
</evidence>
<keyword evidence="2" id="KW-1185">Reference proteome</keyword>
<evidence type="ECO:0000313" key="2">
    <source>
        <dbReference type="Proteomes" id="UP001482620"/>
    </source>
</evidence>
<gene>
    <name evidence="1" type="ORF">ILYODFUR_034774</name>
</gene>
<proteinExistence type="predicted"/>
<accession>A0ABV0SRZ7</accession>
<name>A0ABV0SRZ7_9TELE</name>
<organism evidence="1 2">
    <name type="scientific">Ilyodon furcidens</name>
    <name type="common">goldbreast splitfin</name>
    <dbReference type="NCBI Taxonomy" id="33524"/>
    <lineage>
        <taxon>Eukaryota</taxon>
        <taxon>Metazoa</taxon>
        <taxon>Chordata</taxon>
        <taxon>Craniata</taxon>
        <taxon>Vertebrata</taxon>
        <taxon>Euteleostomi</taxon>
        <taxon>Actinopterygii</taxon>
        <taxon>Neopterygii</taxon>
        <taxon>Teleostei</taxon>
        <taxon>Neoteleostei</taxon>
        <taxon>Acanthomorphata</taxon>
        <taxon>Ovalentaria</taxon>
        <taxon>Atherinomorphae</taxon>
        <taxon>Cyprinodontiformes</taxon>
        <taxon>Goodeidae</taxon>
        <taxon>Ilyodon</taxon>
    </lineage>
</organism>
<sequence length="77" mass="8884">MTSCRSEELDAPSLHQSESRNYKRKHVMLVFTQRQQLEKLTLLAEMEIKPLLNVLNTSWIDVARPPGSLLINPIQEP</sequence>
<dbReference type="EMBL" id="JAHRIQ010006376">
    <property type="protein sequence ID" value="MEQ2223246.1"/>
    <property type="molecule type" value="Genomic_DNA"/>
</dbReference>
<comment type="caution">
    <text evidence="1">The sequence shown here is derived from an EMBL/GenBank/DDBJ whole genome shotgun (WGS) entry which is preliminary data.</text>
</comment>
<dbReference type="Proteomes" id="UP001482620">
    <property type="component" value="Unassembled WGS sequence"/>
</dbReference>
<reference evidence="1 2" key="1">
    <citation type="submission" date="2021-06" db="EMBL/GenBank/DDBJ databases">
        <authorList>
            <person name="Palmer J.M."/>
        </authorList>
    </citation>
    <scope>NUCLEOTIDE SEQUENCE [LARGE SCALE GENOMIC DNA]</scope>
    <source>
        <strain evidence="2">if_2019</strain>
        <tissue evidence="1">Muscle</tissue>
    </source>
</reference>
<protein>
    <submittedName>
        <fullName evidence="1">Uncharacterized protein</fullName>
    </submittedName>
</protein>